<dbReference type="Proteomes" id="UP000564704">
    <property type="component" value="Unassembled WGS sequence"/>
</dbReference>
<keyword evidence="5" id="KW-0804">Transcription</keyword>
<sequence length="519" mass="57354">MASVQAVNGLGEKKSKSLCMKRDACNLKGCTVLLKRMIRVGFISYYQFVRLFERKTVQRKPSIKSIVESFAADIENGHWAANAKLPSLRKLAEDRKISKSSAVEIYERLLALELIEVRGNQGFFVKQRSAKPDTPHPVPKTVTPADPPDRRGRFPTKGFHPSGGWLGSHTLPLEALRFALRETARAKTDELLNYTDPRGFLPLRKLLVDRFATLGIKSRSESVLITDSASMAIDMICRLMLSPGDTVFVDDPTSLNFTSMIKLYGVKVVGVPFAGTERDLEALRRLVSAHRPKLYLLSPVLHNPTGSSITTNQAFDLLVLMREAGVYVVEDDVYADLDENATTRLSALSGQAGLAYIGSFSKTISPSLRCGFISCEPHIAKQLAERFAAASFGLNTLTSITTYKLLNSGLYRRNLRSLQKTVADERKTAVNRLESIGFEVPYKPKGGVFVWARWPGPASARLISDVALESGVVLAPGESFSPSARFGDHIRFNCTLMQTGGLYPRLKQILKDADKRARA</sequence>
<evidence type="ECO:0000256" key="2">
    <source>
        <dbReference type="ARBA" id="ARBA00022898"/>
    </source>
</evidence>
<dbReference type="Pfam" id="PF00392">
    <property type="entry name" value="GntR"/>
    <property type="match status" value="1"/>
</dbReference>
<dbReference type="InterPro" id="IPR015422">
    <property type="entry name" value="PyrdxlP-dep_Trfase_small"/>
</dbReference>
<protein>
    <submittedName>
        <fullName evidence="8">PLP-dependent aminotransferase family protein</fullName>
    </submittedName>
</protein>
<feature type="region of interest" description="Disordered" evidence="6">
    <location>
        <begin position="128"/>
        <end position="152"/>
    </location>
</feature>
<dbReference type="InterPro" id="IPR004839">
    <property type="entry name" value="Aminotransferase_I/II_large"/>
</dbReference>
<comment type="similarity">
    <text evidence="1">In the C-terminal section; belongs to the class-I pyridoxal-phosphate-dependent aminotransferase family.</text>
</comment>
<proteinExistence type="inferred from homology"/>
<dbReference type="InterPro" id="IPR015421">
    <property type="entry name" value="PyrdxlP-dep_Trfase_major"/>
</dbReference>
<dbReference type="Gene3D" id="3.90.1150.10">
    <property type="entry name" value="Aspartate Aminotransferase, domain 1"/>
    <property type="match status" value="1"/>
</dbReference>
<dbReference type="PANTHER" id="PTHR46577">
    <property type="entry name" value="HTH-TYPE TRANSCRIPTIONAL REGULATORY PROTEIN GABR"/>
    <property type="match status" value="1"/>
</dbReference>
<dbReference type="Gene3D" id="1.10.10.10">
    <property type="entry name" value="Winged helix-like DNA-binding domain superfamily/Winged helix DNA-binding domain"/>
    <property type="match status" value="1"/>
</dbReference>
<dbReference type="CDD" id="cd00609">
    <property type="entry name" value="AAT_like"/>
    <property type="match status" value="1"/>
</dbReference>
<keyword evidence="3" id="KW-0805">Transcription regulation</keyword>
<keyword evidence="2" id="KW-0663">Pyridoxal phosphate</keyword>
<evidence type="ECO:0000256" key="1">
    <source>
        <dbReference type="ARBA" id="ARBA00005384"/>
    </source>
</evidence>
<dbReference type="SUPFAM" id="SSF53383">
    <property type="entry name" value="PLP-dependent transferases"/>
    <property type="match status" value="1"/>
</dbReference>
<dbReference type="InterPro" id="IPR051446">
    <property type="entry name" value="HTH_trans_reg/aminotransferase"/>
</dbReference>
<dbReference type="SUPFAM" id="SSF46785">
    <property type="entry name" value="Winged helix' DNA-binding domain"/>
    <property type="match status" value="1"/>
</dbReference>
<name>A0A844CRA9_9RHOB</name>
<dbReference type="InterPro" id="IPR000524">
    <property type="entry name" value="Tscrpt_reg_HTH_GntR"/>
</dbReference>
<evidence type="ECO:0000259" key="7">
    <source>
        <dbReference type="PROSITE" id="PS50949"/>
    </source>
</evidence>
<keyword evidence="9" id="KW-1185">Reference proteome</keyword>
<dbReference type="PROSITE" id="PS50949">
    <property type="entry name" value="HTH_GNTR"/>
    <property type="match status" value="1"/>
</dbReference>
<dbReference type="InterPro" id="IPR036390">
    <property type="entry name" value="WH_DNA-bd_sf"/>
</dbReference>
<evidence type="ECO:0000313" key="9">
    <source>
        <dbReference type="Proteomes" id="UP000564704"/>
    </source>
</evidence>
<dbReference type="GO" id="GO:0003677">
    <property type="term" value="F:DNA binding"/>
    <property type="evidence" value="ECO:0007669"/>
    <property type="project" value="UniProtKB-KW"/>
</dbReference>
<dbReference type="OrthoDB" id="9808770at2"/>
<evidence type="ECO:0000256" key="3">
    <source>
        <dbReference type="ARBA" id="ARBA00023015"/>
    </source>
</evidence>
<dbReference type="PANTHER" id="PTHR46577:SF2">
    <property type="entry name" value="TRANSCRIPTIONAL REGULATORY PROTEIN"/>
    <property type="match status" value="1"/>
</dbReference>
<dbReference type="GO" id="GO:0008483">
    <property type="term" value="F:transaminase activity"/>
    <property type="evidence" value="ECO:0007669"/>
    <property type="project" value="UniProtKB-KW"/>
</dbReference>
<dbReference type="Pfam" id="PF00155">
    <property type="entry name" value="Aminotran_1_2"/>
    <property type="match status" value="1"/>
</dbReference>
<accession>A0A844CRA9</accession>
<evidence type="ECO:0000313" key="8">
    <source>
        <dbReference type="EMBL" id="MRU17102.1"/>
    </source>
</evidence>
<keyword evidence="8" id="KW-0808">Transferase</keyword>
<dbReference type="EMBL" id="SZWE01000003">
    <property type="protein sequence ID" value="MRU17102.1"/>
    <property type="molecule type" value="Genomic_DNA"/>
</dbReference>
<evidence type="ECO:0000256" key="4">
    <source>
        <dbReference type="ARBA" id="ARBA00023125"/>
    </source>
</evidence>
<organism evidence="8 9">
    <name type="scientific">Roseovarius bejariae</name>
    <dbReference type="NCBI Taxonomy" id="2576383"/>
    <lineage>
        <taxon>Bacteria</taxon>
        <taxon>Pseudomonadati</taxon>
        <taxon>Pseudomonadota</taxon>
        <taxon>Alphaproteobacteria</taxon>
        <taxon>Rhodobacterales</taxon>
        <taxon>Roseobacteraceae</taxon>
        <taxon>Roseovarius</taxon>
    </lineage>
</organism>
<keyword evidence="8" id="KW-0032">Aminotransferase</keyword>
<evidence type="ECO:0000256" key="6">
    <source>
        <dbReference type="SAM" id="MobiDB-lite"/>
    </source>
</evidence>
<dbReference type="SMART" id="SM00345">
    <property type="entry name" value="HTH_GNTR"/>
    <property type="match status" value="1"/>
</dbReference>
<dbReference type="InterPro" id="IPR036388">
    <property type="entry name" value="WH-like_DNA-bd_sf"/>
</dbReference>
<comment type="caution">
    <text evidence="8">The sequence shown here is derived from an EMBL/GenBank/DDBJ whole genome shotgun (WGS) entry which is preliminary data.</text>
</comment>
<keyword evidence="4" id="KW-0238">DNA-binding</keyword>
<dbReference type="Gene3D" id="3.40.640.10">
    <property type="entry name" value="Type I PLP-dependent aspartate aminotransferase-like (Major domain)"/>
    <property type="match status" value="1"/>
</dbReference>
<dbReference type="AlphaFoldDB" id="A0A844CRA9"/>
<dbReference type="GO" id="GO:0003700">
    <property type="term" value="F:DNA-binding transcription factor activity"/>
    <property type="evidence" value="ECO:0007669"/>
    <property type="project" value="InterPro"/>
</dbReference>
<reference evidence="8 9" key="1">
    <citation type="submission" date="2019-05" db="EMBL/GenBank/DDBJ databases">
        <title>Roseovarius bejariae sp. nov., a moderately halophylic bacterium isolated from a saline soil in Rambla Salada (Murcia).</title>
        <authorList>
            <person name="Castro D.J."/>
            <person name="Gomez-Altuve A."/>
            <person name="Reina J.C."/>
            <person name="Rodriguez M."/>
            <person name="Sampedro I."/>
            <person name="Llamas I."/>
            <person name="Martinez-Checa F."/>
        </authorList>
    </citation>
    <scope>NUCLEOTIDE SEQUENCE [LARGE SCALE GENOMIC DNA]</scope>
    <source>
        <strain evidence="8 9">A21</strain>
    </source>
</reference>
<dbReference type="GO" id="GO:0030170">
    <property type="term" value="F:pyridoxal phosphate binding"/>
    <property type="evidence" value="ECO:0007669"/>
    <property type="project" value="InterPro"/>
</dbReference>
<gene>
    <name evidence="8" type="ORF">FDP25_16800</name>
</gene>
<evidence type="ECO:0000256" key="5">
    <source>
        <dbReference type="ARBA" id="ARBA00023163"/>
    </source>
</evidence>
<dbReference type="InterPro" id="IPR015424">
    <property type="entry name" value="PyrdxlP-dep_Trfase"/>
</dbReference>
<feature type="domain" description="HTH gntR-type" evidence="7">
    <location>
        <begin position="60"/>
        <end position="128"/>
    </location>
</feature>